<dbReference type="InterPro" id="IPR036038">
    <property type="entry name" value="Aminotransferase-like"/>
</dbReference>
<evidence type="ECO:0000256" key="1">
    <source>
        <dbReference type="ARBA" id="ARBA00003109"/>
    </source>
</evidence>
<dbReference type="SUPFAM" id="SSF56752">
    <property type="entry name" value="D-aminoacid aminotransferase-like PLP-dependent enzymes"/>
    <property type="match status" value="1"/>
</dbReference>
<comment type="similarity">
    <text evidence="5">Belongs to the class-IV pyridoxal-phosphate-dependent aminotransferase family.</text>
</comment>
<dbReference type="RefSeq" id="WP_188750300.1">
    <property type="nucleotide sequence ID" value="NZ_BMIJ01000007.1"/>
</dbReference>
<name>A0ABQ1KSK3_9GAMM</name>
<comment type="catalytic activity">
    <reaction evidence="7">
        <text>L-valine + 2-oxoglutarate = 3-methyl-2-oxobutanoate + L-glutamate</text>
        <dbReference type="Rhea" id="RHEA:24813"/>
        <dbReference type="ChEBI" id="CHEBI:11851"/>
        <dbReference type="ChEBI" id="CHEBI:16810"/>
        <dbReference type="ChEBI" id="CHEBI:29985"/>
        <dbReference type="ChEBI" id="CHEBI:57762"/>
        <dbReference type="EC" id="2.6.1.42"/>
    </reaction>
</comment>
<dbReference type="InterPro" id="IPR043132">
    <property type="entry name" value="BCAT-like_C"/>
</dbReference>
<evidence type="ECO:0000256" key="4">
    <source>
        <dbReference type="ARBA" id="ARBA00005072"/>
    </source>
</evidence>
<evidence type="ECO:0000256" key="7">
    <source>
        <dbReference type="ARBA" id="ARBA00048212"/>
    </source>
</evidence>
<comment type="caution">
    <text evidence="10">The sequence shown here is derived from an EMBL/GenBank/DDBJ whole genome shotgun (WGS) entry which is preliminary data.</text>
</comment>
<evidence type="ECO:0000256" key="2">
    <source>
        <dbReference type="ARBA" id="ARBA00004824"/>
    </source>
</evidence>
<evidence type="ECO:0000313" key="11">
    <source>
        <dbReference type="Proteomes" id="UP000629025"/>
    </source>
</evidence>
<comment type="function">
    <text evidence="1">Acts on leucine, isoleucine and valine.</text>
</comment>
<dbReference type="InterPro" id="IPR001544">
    <property type="entry name" value="Aminotrans_IV"/>
</dbReference>
<gene>
    <name evidence="10" type="ORF">GCM10011352_32830</name>
</gene>
<comment type="catalytic activity">
    <reaction evidence="9">
        <text>L-leucine + 2-oxoglutarate = 4-methyl-2-oxopentanoate + L-glutamate</text>
        <dbReference type="Rhea" id="RHEA:18321"/>
        <dbReference type="ChEBI" id="CHEBI:16810"/>
        <dbReference type="ChEBI" id="CHEBI:17865"/>
        <dbReference type="ChEBI" id="CHEBI:29985"/>
        <dbReference type="ChEBI" id="CHEBI:57427"/>
        <dbReference type="EC" id="2.6.1.42"/>
    </reaction>
</comment>
<dbReference type="EMBL" id="BMIJ01000007">
    <property type="protein sequence ID" value="GGC04011.1"/>
    <property type="molecule type" value="Genomic_DNA"/>
</dbReference>
<comment type="pathway">
    <text evidence="4">Amino-acid biosynthesis; L-leucine biosynthesis; L-leucine from 3-methyl-2-oxobutanoate: step 4/4.</text>
</comment>
<comment type="pathway">
    <text evidence="2">Amino-acid biosynthesis; L-isoleucine biosynthesis; L-isoleucine from 2-oxobutanoate: step 4/4.</text>
</comment>
<comment type="pathway">
    <text evidence="3">Amino-acid biosynthesis; L-valine biosynthesis; L-valine from pyruvate: step 4/4.</text>
</comment>
<dbReference type="Gene3D" id="3.20.10.10">
    <property type="entry name" value="D-amino Acid Aminotransferase, subunit A, domain 2"/>
    <property type="match status" value="1"/>
</dbReference>
<dbReference type="Pfam" id="PF01063">
    <property type="entry name" value="Aminotran_4"/>
    <property type="match status" value="1"/>
</dbReference>
<dbReference type="PANTHER" id="PTHR42743:SF11">
    <property type="entry name" value="AMINODEOXYCHORISMATE LYASE"/>
    <property type="match status" value="1"/>
</dbReference>
<evidence type="ECO:0000256" key="6">
    <source>
        <dbReference type="ARBA" id="ARBA00013053"/>
    </source>
</evidence>
<evidence type="ECO:0000256" key="5">
    <source>
        <dbReference type="ARBA" id="ARBA00009320"/>
    </source>
</evidence>
<keyword evidence="11" id="KW-1185">Reference proteome</keyword>
<dbReference type="Gene3D" id="3.30.470.10">
    <property type="match status" value="1"/>
</dbReference>
<sequence length="292" mass="32534">MAGDIVYLNGEFIPASEAKVSVFDRGFLFGDSVYEVIPFYRGVGFRLDQHLKRLRHSLSALRIPLEKEWQEMLEELVQRNGGGNLSVYLQITRGDAGRRTPVYDEWMQPTVFACCNPIRNIYAAGADNIAGIRVIVTADLRWHRCDIKANGLLPNILVLQQARESGADEALMIRDGVLTEGGSSNLFIVKNGVIFTPKLSSEILGGTTRELVLELAREAGIPYQETDLGYAQLLAADEVWISSSTRAVLPVLEVDGQHIGGGVKGPLWLRMYELFRQFHHQLMTGEMTGEKQ</sequence>
<evidence type="ECO:0000256" key="3">
    <source>
        <dbReference type="ARBA" id="ARBA00004931"/>
    </source>
</evidence>
<dbReference type="CDD" id="cd01558">
    <property type="entry name" value="D-AAT_like"/>
    <property type="match status" value="1"/>
</dbReference>
<evidence type="ECO:0000256" key="9">
    <source>
        <dbReference type="ARBA" id="ARBA00049229"/>
    </source>
</evidence>
<protein>
    <recommendedName>
        <fullName evidence="6">branched-chain-amino-acid transaminase</fullName>
        <ecNumber evidence="6">2.6.1.42</ecNumber>
    </recommendedName>
</protein>
<dbReference type="EC" id="2.6.1.42" evidence="6"/>
<accession>A0ABQ1KSK3</accession>
<dbReference type="PANTHER" id="PTHR42743">
    <property type="entry name" value="AMINO-ACID AMINOTRANSFERASE"/>
    <property type="match status" value="1"/>
</dbReference>
<evidence type="ECO:0000256" key="8">
    <source>
        <dbReference type="ARBA" id="ARBA00048798"/>
    </source>
</evidence>
<dbReference type="Proteomes" id="UP000629025">
    <property type="component" value="Unassembled WGS sequence"/>
</dbReference>
<organism evidence="10 11">
    <name type="scientific">Marinobacterium zhoushanense</name>
    <dbReference type="NCBI Taxonomy" id="1679163"/>
    <lineage>
        <taxon>Bacteria</taxon>
        <taxon>Pseudomonadati</taxon>
        <taxon>Pseudomonadota</taxon>
        <taxon>Gammaproteobacteria</taxon>
        <taxon>Oceanospirillales</taxon>
        <taxon>Oceanospirillaceae</taxon>
        <taxon>Marinobacterium</taxon>
    </lineage>
</organism>
<dbReference type="InterPro" id="IPR050571">
    <property type="entry name" value="Class-IV_PLP-Dep_Aminotrnsfr"/>
</dbReference>
<evidence type="ECO:0000313" key="10">
    <source>
        <dbReference type="EMBL" id="GGC04011.1"/>
    </source>
</evidence>
<proteinExistence type="inferred from homology"/>
<reference evidence="11" key="1">
    <citation type="journal article" date="2019" name="Int. J. Syst. Evol. Microbiol.">
        <title>The Global Catalogue of Microorganisms (GCM) 10K type strain sequencing project: providing services to taxonomists for standard genome sequencing and annotation.</title>
        <authorList>
            <consortium name="The Broad Institute Genomics Platform"/>
            <consortium name="The Broad Institute Genome Sequencing Center for Infectious Disease"/>
            <person name="Wu L."/>
            <person name="Ma J."/>
        </authorList>
    </citation>
    <scope>NUCLEOTIDE SEQUENCE [LARGE SCALE GENOMIC DNA]</scope>
    <source>
        <strain evidence="11">CGMCC 1.15341</strain>
    </source>
</reference>
<dbReference type="InterPro" id="IPR043131">
    <property type="entry name" value="BCAT-like_N"/>
</dbReference>
<comment type="catalytic activity">
    <reaction evidence="8">
        <text>L-isoleucine + 2-oxoglutarate = (S)-3-methyl-2-oxopentanoate + L-glutamate</text>
        <dbReference type="Rhea" id="RHEA:24801"/>
        <dbReference type="ChEBI" id="CHEBI:16810"/>
        <dbReference type="ChEBI" id="CHEBI:29985"/>
        <dbReference type="ChEBI" id="CHEBI:35146"/>
        <dbReference type="ChEBI" id="CHEBI:58045"/>
        <dbReference type="EC" id="2.6.1.42"/>
    </reaction>
</comment>